<evidence type="ECO:0000313" key="1">
    <source>
        <dbReference type="EMBL" id="RHZ85778.1"/>
    </source>
</evidence>
<keyword evidence="2" id="KW-1185">Reference proteome</keyword>
<dbReference type="InterPro" id="IPR006597">
    <property type="entry name" value="Sel1-like"/>
</dbReference>
<comment type="caution">
    <text evidence="1">The sequence shown here is derived from an EMBL/GenBank/DDBJ whole genome shotgun (WGS) entry which is preliminary data.</text>
</comment>
<dbReference type="Gene3D" id="1.25.40.10">
    <property type="entry name" value="Tetratricopeptide repeat domain"/>
    <property type="match status" value="1"/>
</dbReference>
<proteinExistence type="predicted"/>
<dbReference type="Proteomes" id="UP000266861">
    <property type="component" value="Unassembled WGS sequence"/>
</dbReference>
<dbReference type="EMBL" id="PQFF01000057">
    <property type="protein sequence ID" value="RHZ85778.1"/>
    <property type="molecule type" value="Genomic_DNA"/>
</dbReference>
<dbReference type="Pfam" id="PF08238">
    <property type="entry name" value="Sel1"/>
    <property type="match status" value="2"/>
</dbReference>
<accession>A0A397JG44</accession>
<organism evidence="1 2">
    <name type="scientific">Diversispora epigaea</name>
    <dbReference type="NCBI Taxonomy" id="1348612"/>
    <lineage>
        <taxon>Eukaryota</taxon>
        <taxon>Fungi</taxon>
        <taxon>Fungi incertae sedis</taxon>
        <taxon>Mucoromycota</taxon>
        <taxon>Glomeromycotina</taxon>
        <taxon>Glomeromycetes</taxon>
        <taxon>Diversisporales</taxon>
        <taxon>Diversisporaceae</taxon>
        <taxon>Diversispora</taxon>
    </lineage>
</organism>
<dbReference type="AlphaFoldDB" id="A0A397JG44"/>
<sequence>MVSEEVAEKEHNISQYIVGNCYKNGYKSTAENGNTNGQYKLGECFYEGYGTKQDIVKAIYWLIKIRIYLPTDY</sequence>
<name>A0A397JG44_9GLOM</name>
<protein>
    <submittedName>
        <fullName evidence="1">Uncharacterized protein</fullName>
    </submittedName>
</protein>
<evidence type="ECO:0000313" key="2">
    <source>
        <dbReference type="Proteomes" id="UP000266861"/>
    </source>
</evidence>
<gene>
    <name evidence="1" type="ORF">Glove_60g117</name>
</gene>
<dbReference type="OrthoDB" id="2384430at2759"/>
<dbReference type="SUPFAM" id="SSF81901">
    <property type="entry name" value="HCP-like"/>
    <property type="match status" value="1"/>
</dbReference>
<dbReference type="InterPro" id="IPR011990">
    <property type="entry name" value="TPR-like_helical_dom_sf"/>
</dbReference>
<reference evidence="1 2" key="1">
    <citation type="submission" date="2018-08" db="EMBL/GenBank/DDBJ databases">
        <title>Genome and evolution of the arbuscular mycorrhizal fungus Diversispora epigaea (formerly Glomus versiforme) and its bacterial endosymbionts.</title>
        <authorList>
            <person name="Sun X."/>
            <person name="Fei Z."/>
            <person name="Harrison M."/>
        </authorList>
    </citation>
    <scope>NUCLEOTIDE SEQUENCE [LARGE SCALE GENOMIC DNA]</scope>
    <source>
        <strain evidence="1 2">IT104</strain>
    </source>
</reference>